<dbReference type="Gene3D" id="3.90.1150.10">
    <property type="entry name" value="Aspartate Aminotransferase, domain 1"/>
    <property type="match status" value="1"/>
</dbReference>
<accession>A0A0U5BV80</accession>
<feature type="domain" description="Aminotransferase class I/classII large" evidence="1">
    <location>
        <begin position="50"/>
        <end position="259"/>
    </location>
</feature>
<dbReference type="Gene3D" id="3.40.640.10">
    <property type="entry name" value="Type I PLP-dependent aspartate aminotransferase-like (Major domain)"/>
    <property type="match status" value="1"/>
</dbReference>
<evidence type="ECO:0000313" key="3">
    <source>
        <dbReference type="Proteomes" id="UP000218965"/>
    </source>
</evidence>
<dbReference type="InterPro" id="IPR015424">
    <property type="entry name" value="PyrdxlP-dep_Trfase"/>
</dbReference>
<dbReference type="SUPFAM" id="SSF53383">
    <property type="entry name" value="PLP-dependent transferases"/>
    <property type="match status" value="1"/>
</dbReference>
<sequence>MPDSGLGQEFVEAVVQQLTRIEWHQYATLPAEVEASLPWSQNPMVRTTYTRGAEDALLQLVRHASIKQIHCARWSYPGYARIAKRLGLGIQEYASIDQLQGTRPLREDNLVVVTEPGNPFTIGATSALDPSLFGHAHLVVDAAYANPFSPEFALNSANLAAKGVPTVFTLSKTAGLAASRLGGVVALRGTSDSPEQDPRFWDAFSVSVLAVLASKHGRNLLSAFERERSELADQLVRELVRWDLPVVRSQSNLFVTCFSKAVHSASFEHLVDLVQGKRYFDKVGGSLLRIDVSRDNVKALKE</sequence>
<dbReference type="GO" id="GO:0008483">
    <property type="term" value="F:transaminase activity"/>
    <property type="evidence" value="ECO:0007669"/>
    <property type="project" value="UniProtKB-KW"/>
</dbReference>
<protein>
    <submittedName>
        <fullName evidence="2">Histidinol-phosphate aminotransferase</fullName>
    </submittedName>
</protein>
<dbReference type="Proteomes" id="UP000218965">
    <property type="component" value="Chromosome"/>
</dbReference>
<keyword evidence="2" id="KW-0808">Transferase</keyword>
<dbReference type="EMBL" id="AP017315">
    <property type="protein sequence ID" value="BAU32365.1"/>
    <property type="molecule type" value="Genomic_DNA"/>
</dbReference>
<reference evidence="2 3" key="2">
    <citation type="submission" date="2016-01" db="EMBL/GenBank/DDBJ databases">
        <title>Microcella alkaliphila JAM AC0309 whole genome shotgun sequence.</title>
        <authorList>
            <person name="Kurata A."/>
            <person name="Hirose Y."/>
            <person name="Kishimoto N."/>
            <person name="Kobayashi T."/>
        </authorList>
    </citation>
    <scope>NUCLEOTIDE SEQUENCE [LARGE SCALE GENOMIC DNA]</scope>
    <source>
        <strain evidence="2 3">JAM AC0309</strain>
    </source>
</reference>
<proteinExistence type="predicted"/>
<dbReference type="GO" id="GO:0030170">
    <property type="term" value="F:pyridoxal phosphate binding"/>
    <property type="evidence" value="ECO:0007669"/>
    <property type="project" value="InterPro"/>
</dbReference>
<organism evidence="2 3">
    <name type="scientific">Microcella alkaliphila</name>
    <dbReference type="NCBI Taxonomy" id="279828"/>
    <lineage>
        <taxon>Bacteria</taxon>
        <taxon>Bacillati</taxon>
        <taxon>Actinomycetota</taxon>
        <taxon>Actinomycetes</taxon>
        <taxon>Micrococcales</taxon>
        <taxon>Microbacteriaceae</taxon>
        <taxon>Microcella</taxon>
    </lineage>
</organism>
<reference evidence="3" key="1">
    <citation type="submission" date="2015-12" db="EMBL/GenBank/DDBJ databases">
        <authorList>
            <person name="Shamseldin A."/>
            <person name="Moawad H."/>
            <person name="Abd El-Rahim W.M."/>
            <person name="Sadowsky M.J."/>
        </authorList>
    </citation>
    <scope>NUCLEOTIDE SEQUENCE [LARGE SCALE GENOMIC DNA]</scope>
    <source>
        <strain evidence="3">JAM AC0309</strain>
    </source>
</reference>
<keyword evidence="2" id="KW-0032">Aminotransferase</keyword>
<dbReference type="AlphaFoldDB" id="A0A0U5BV80"/>
<gene>
    <name evidence="2" type="primary">hisC1</name>
    <name evidence="2" type="ORF">MalAC0309_1513</name>
</gene>
<name>A0A0U5BV80_9MICO</name>
<dbReference type="InterPro" id="IPR015421">
    <property type="entry name" value="PyrdxlP-dep_Trfase_major"/>
</dbReference>
<dbReference type="Pfam" id="PF00155">
    <property type="entry name" value="Aminotran_1_2"/>
    <property type="match status" value="1"/>
</dbReference>
<evidence type="ECO:0000259" key="1">
    <source>
        <dbReference type="Pfam" id="PF00155"/>
    </source>
</evidence>
<dbReference type="KEGG" id="malk:MalAC0309_1513"/>
<dbReference type="InterPro" id="IPR004839">
    <property type="entry name" value="Aminotransferase_I/II_large"/>
</dbReference>
<dbReference type="InterPro" id="IPR015422">
    <property type="entry name" value="PyrdxlP-dep_Trfase_small"/>
</dbReference>
<evidence type="ECO:0000313" key="2">
    <source>
        <dbReference type="EMBL" id="BAU32365.1"/>
    </source>
</evidence>